<dbReference type="Proteomes" id="UP000198548">
    <property type="component" value="Unassembled WGS sequence"/>
</dbReference>
<keyword evidence="5" id="KW-1185">Reference proteome</keyword>
<sequence>MKLFNKNKFVLMATLCSGLLLAACSTETESTDSEEEITTEDIGNKGAMEDFKVGDTFVATEPLEIGLFYRDLTAYPYDPDWEFFNVLEEEHNVTFDVTSVPLSDFEERRSVTIAAGDMPDIITDSWPGVEDPFVASGAILPISDYVHLMPHYQKRLDEWDLHGQVDNLRYLDGKYYVLPGLNEDVHFDFSMKYNKTVFDEYGIEEPQSWEELRSALEVLRDETGETPMTLWWQGDSMFSFAGPSFDTVGGWGFGDGTMYDEENDEFIYGPMQQGYRDMVEYYAGLVEDGLLNPEAFTQDGETTEKQLVNLESFVSSGQAGTMASVNEGLRDLHGEGEYEFVRMPMLEGPAGPKVSGARLVSGIMLNSAVAERDDFLAVLQYIDWLYYSDEGNEFAQWGIEGETYEKTDEVAGGFRPLDNISFETMNSGADEDLQEDYGFGNVAFAFAGNAEIRQSIMDEQELEYQQTMNAEREFIAEDPPYPMSQADQEQAALLSTPLKDTVDQYTLRFITGQYSLDRWDEFIADLENQNVEGYLELVNEAYQEFQETLEEVE</sequence>
<accession>A0A1H7RBA8</accession>
<name>A0A1H7RBA8_9LACT</name>
<dbReference type="InterPro" id="IPR006059">
    <property type="entry name" value="SBP"/>
</dbReference>
<evidence type="ECO:0000313" key="2">
    <source>
        <dbReference type="EMBL" id="GEK88829.1"/>
    </source>
</evidence>
<reference evidence="3 4" key="1">
    <citation type="submission" date="2016-10" db="EMBL/GenBank/DDBJ databases">
        <authorList>
            <person name="de Groot N.N."/>
        </authorList>
    </citation>
    <scope>NUCLEOTIDE SEQUENCE [LARGE SCALE GENOMIC DNA]</scope>
    <source>
        <strain evidence="3 4">DSM 19182</strain>
    </source>
</reference>
<gene>
    <name evidence="2" type="ORF">APU01nite_08680</name>
    <name evidence="3" type="ORF">SAMN04488100_10432</name>
</gene>
<organism evidence="3 4">
    <name type="scientific">Alkalibacterium putridalgicola</name>
    <dbReference type="NCBI Taxonomy" id="426703"/>
    <lineage>
        <taxon>Bacteria</taxon>
        <taxon>Bacillati</taxon>
        <taxon>Bacillota</taxon>
        <taxon>Bacilli</taxon>
        <taxon>Lactobacillales</taxon>
        <taxon>Carnobacteriaceae</taxon>
        <taxon>Alkalibacterium</taxon>
    </lineage>
</organism>
<proteinExistence type="predicted"/>
<protein>
    <submittedName>
        <fullName evidence="3">Putative aldouronate transport system substrate-binding protein</fullName>
    </submittedName>
    <submittedName>
        <fullName evidence="2">Sugar ABC transporter substrate-binding protein</fullName>
    </submittedName>
</protein>
<feature type="chain" id="PRO_5011508454" evidence="1">
    <location>
        <begin position="23"/>
        <end position="553"/>
    </location>
</feature>
<dbReference type="PANTHER" id="PTHR43649:SF12">
    <property type="entry name" value="DIACETYLCHITOBIOSE BINDING PROTEIN DASA"/>
    <property type="match status" value="1"/>
</dbReference>
<dbReference type="EMBL" id="FOBL01000004">
    <property type="protein sequence ID" value="SEL57452.1"/>
    <property type="molecule type" value="Genomic_DNA"/>
</dbReference>
<dbReference type="Pfam" id="PF01547">
    <property type="entry name" value="SBP_bac_1"/>
    <property type="match status" value="1"/>
</dbReference>
<evidence type="ECO:0000313" key="3">
    <source>
        <dbReference type="EMBL" id="SEL57452.1"/>
    </source>
</evidence>
<evidence type="ECO:0000313" key="5">
    <source>
        <dbReference type="Proteomes" id="UP000321425"/>
    </source>
</evidence>
<dbReference type="PANTHER" id="PTHR43649">
    <property type="entry name" value="ARABINOSE-BINDING PROTEIN-RELATED"/>
    <property type="match status" value="1"/>
</dbReference>
<dbReference type="EMBL" id="BJUX01000007">
    <property type="protein sequence ID" value="GEK88829.1"/>
    <property type="molecule type" value="Genomic_DNA"/>
</dbReference>
<dbReference type="Gene3D" id="3.40.190.10">
    <property type="entry name" value="Periplasmic binding protein-like II"/>
    <property type="match status" value="2"/>
</dbReference>
<evidence type="ECO:0000256" key="1">
    <source>
        <dbReference type="SAM" id="SignalP"/>
    </source>
</evidence>
<dbReference type="Proteomes" id="UP000321425">
    <property type="component" value="Unassembled WGS sequence"/>
</dbReference>
<dbReference type="SUPFAM" id="SSF53850">
    <property type="entry name" value="Periplasmic binding protein-like II"/>
    <property type="match status" value="1"/>
</dbReference>
<dbReference type="AlphaFoldDB" id="A0A1H7RBA8"/>
<dbReference type="PROSITE" id="PS51257">
    <property type="entry name" value="PROKAR_LIPOPROTEIN"/>
    <property type="match status" value="1"/>
</dbReference>
<dbReference type="STRING" id="426703.SAMN04488100_10432"/>
<dbReference type="InterPro" id="IPR050490">
    <property type="entry name" value="Bact_solute-bd_prot1"/>
</dbReference>
<reference evidence="2 5" key="2">
    <citation type="submission" date="2019-07" db="EMBL/GenBank/DDBJ databases">
        <title>Whole genome shotgun sequence of Alkalibacterium putridalgicola NBRC 103243.</title>
        <authorList>
            <person name="Hosoyama A."/>
            <person name="Uohara A."/>
            <person name="Ohji S."/>
            <person name="Ichikawa N."/>
        </authorList>
    </citation>
    <scope>NUCLEOTIDE SEQUENCE [LARGE SCALE GENOMIC DNA]</scope>
    <source>
        <strain evidence="2 5">NBRC 103243</strain>
    </source>
</reference>
<dbReference type="RefSeq" id="WP_091486823.1">
    <property type="nucleotide sequence ID" value="NZ_BJUX01000007.1"/>
</dbReference>
<evidence type="ECO:0000313" key="4">
    <source>
        <dbReference type="Proteomes" id="UP000198548"/>
    </source>
</evidence>
<dbReference type="OrthoDB" id="9798191at2"/>
<feature type="signal peptide" evidence="1">
    <location>
        <begin position="1"/>
        <end position="22"/>
    </location>
</feature>
<keyword evidence="1" id="KW-0732">Signal</keyword>